<dbReference type="PANTHER" id="PTHR43777">
    <property type="entry name" value="MOLYBDENUM COFACTOR CYTIDYLYLTRANSFERASE"/>
    <property type="match status" value="1"/>
</dbReference>
<dbReference type="STRING" id="641491.DND132_0149"/>
<dbReference type="SUPFAM" id="SSF109604">
    <property type="entry name" value="HD-domain/PDEase-like"/>
    <property type="match status" value="1"/>
</dbReference>
<evidence type="ECO:0000313" key="4">
    <source>
        <dbReference type="Proteomes" id="UP000007845"/>
    </source>
</evidence>
<evidence type="ECO:0000313" key="3">
    <source>
        <dbReference type="EMBL" id="EGB13367.1"/>
    </source>
</evidence>
<dbReference type="Pfam" id="PF01966">
    <property type="entry name" value="HD"/>
    <property type="match status" value="1"/>
</dbReference>
<dbReference type="AlphaFoldDB" id="F0JDJ8"/>
<feature type="domain" description="HD" evidence="1">
    <location>
        <begin position="221"/>
        <end position="322"/>
    </location>
</feature>
<dbReference type="NCBIfam" id="NF045665">
    <property type="entry name" value="NTPtran_DVU1551"/>
    <property type="match status" value="1"/>
</dbReference>
<proteinExistence type="predicted"/>
<dbReference type="SUPFAM" id="SSF53448">
    <property type="entry name" value="Nucleotide-diphospho-sugar transferases"/>
    <property type="match status" value="1"/>
</dbReference>
<evidence type="ECO:0000259" key="1">
    <source>
        <dbReference type="Pfam" id="PF01966"/>
    </source>
</evidence>
<dbReference type="GO" id="GO:0016787">
    <property type="term" value="F:hydrolase activity"/>
    <property type="evidence" value="ECO:0007669"/>
    <property type="project" value="UniProtKB-KW"/>
</dbReference>
<dbReference type="KEGG" id="ddn:DND132_0149"/>
<dbReference type="Pfam" id="PF12804">
    <property type="entry name" value="NTP_transf_3"/>
    <property type="match status" value="1"/>
</dbReference>
<dbReference type="eggNOG" id="COG2068">
    <property type="taxonomic scope" value="Bacteria"/>
</dbReference>
<dbReference type="InterPro" id="IPR029044">
    <property type="entry name" value="Nucleotide-diphossugar_trans"/>
</dbReference>
<dbReference type="EMBL" id="CP003220">
    <property type="protein sequence ID" value="EGB13367.1"/>
    <property type="molecule type" value="Genomic_DNA"/>
</dbReference>
<keyword evidence="3" id="KW-0378">Hydrolase</keyword>
<feature type="domain" description="MobA-like NTP transferase" evidence="2">
    <location>
        <begin position="6"/>
        <end position="164"/>
    </location>
</feature>
<dbReference type="PANTHER" id="PTHR43777:SF1">
    <property type="entry name" value="MOLYBDENUM COFACTOR CYTIDYLYLTRANSFERASE"/>
    <property type="match status" value="1"/>
</dbReference>
<evidence type="ECO:0000259" key="2">
    <source>
        <dbReference type="Pfam" id="PF12804"/>
    </source>
</evidence>
<sequence>MKGLTAIIPAAGLSSRVGRFKPLLPLDGGTVLSRCVRLFRTCGVERVVVVTGKRADEVAACAMEAGAEAVHNAAFEQGMYSSVLTGVRALEPDVDAFFMLPADIPLVRPETVTRLMDAYSRTRSTVLYPRFAGKRGHPPIIAAEVVPDILAHDGSGGLRTVLSRFEAGARDLDVADFGISYDLDHLEDYEMALAVAGIGYPLADECRELFRLQGVSDHIRNHCRAVAAVASALCERLNGRLDERRAAGTRVVRLDPGLVLGAALTHDIGKGTKRHEAAGAELLRAHGFPAAADVVGAHFDVALADDAPITEKEVVFLADKLVRCHGPVPLADRYMEKVAMYRHEEGAEEAILGRLGRARAVMDRFDREMADSSERIAGQALS</sequence>
<dbReference type="SMR" id="F0JDJ8"/>
<accession>F0JDJ8</accession>
<reference evidence="3 4" key="1">
    <citation type="journal article" date="2011" name="J. Bacteriol.">
        <title>Genome sequence of the mercury-methylating strain Desulfovibrio desulfuricans ND132.</title>
        <authorList>
            <person name="Brown S.D."/>
            <person name="Gilmour C.C."/>
            <person name="Kucken A.M."/>
            <person name="Wall J.D."/>
            <person name="Elias D.A."/>
            <person name="Brandt C.C."/>
            <person name="Podar M."/>
            <person name="Chertkov O."/>
            <person name="Held B."/>
            <person name="Bruce D.C."/>
            <person name="Detter J.C."/>
            <person name="Tapia R."/>
            <person name="Han C.S."/>
            <person name="Goodwin L.A."/>
            <person name="Cheng J.F."/>
            <person name="Pitluck S."/>
            <person name="Woyke T."/>
            <person name="Mikhailova N."/>
            <person name="Ivanova N.N."/>
            <person name="Han J."/>
            <person name="Lucas S."/>
            <person name="Lapidus A.L."/>
            <person name="Land M.L."/>
            <person name="Hauser L.J."/>
            <person name="Palumbo A.V."/>
        </authorList>
    </citation>
    <scope>NUCLEOTIDE SEQUENCE [LARGE SCALE GENOMIC DNA]</scope>
    <source>
        <strain evidence="3 4">ND132</strain>
    </source>
</reference>
<dbReference type="Gene3D" id="3.90.550.10">
    <property type="entry name" value="Spore Coat Polysaccharide Biosynthesis Protein SpsA, Chain A"/>
    <property type="match status" value="1"/>
</dbReference>
<dbReference type="RefSeq" id="WP_014320795.1">
    <property type="nucleotide sequence ID" value="NC_016803.1"/>
</dbReference>
<dbReference type="GO" id="GO:0016779">
    <property type="term" value="F:nucleotidyltransferase activity"/>
    <property type="evidence" value="ECO:0007669"/>
    <property type="project" value="UniProtKB-ARBA"/>
</dbReference>
<dbReference type="InterPro" id="IPR054703">
    <property type="entry name" value="Mop-rel"/>
</dbReference>
<dbReference type="Proteomes" id="UP000007845">
    <property type="component" value="Chromosome"/>
</dbReference>
<organism evidence="3 4">
    <name type="scientific">Pseudodesulfovibrio mercurii</name>
    <dbReference type="NCBI Taxonomy" id="641491"/>
    <lineage>
        <taxon>Bacteria</taxon>
        <taxon>Pseudomonadati</taxon>
        <taxon>Thermodesulfobacteriota</taxon>
        <taxon>Desulfovibrionia</taxon>
        <taxon>Desulfovibrionales</taxon>
        <taxon>Desulfovibrionaceae</taxon>
    </lineage>
</organism>
<dbReference type="HOGENOM" id="CLU_040526_0_0_7"/>
<dbReference type="InterPro" id="IPR025877">
    <property type="entry name" value="MobA-like_NTP_Trfase"/>
</dbReference>
<dbReference type="CDD" id="cd04182">
    <property type="entry name" value="GT_2_like_f"/>
    <property type="match status" value="1"/>
</dbReference>
<protein>
    <submittedName>
        <fullName evidence="3">Metal dependent phosphohydrolase</fullName>
    </submittedName>
</protein>
<dbReference type="Gene3D" id="1.10.3210.10">
    <property type="entry name" value="Hypothetical protein af1432"/>
    <property type="match status" value="1"/>
</dbReference>
<dbReference type="InterPro" id="IPR006674">
    <property type="entry name" value="HD_domain"/>
</dbReference>
<keyword evidence="4" id="KW-1185">Reference proteome</keyword>
<gene>
    <name evidence="3" type="ORF">DND132_0149</name>
</gene>
<name>F0JDJ8_9BACT</name>
<dbReference type="OrthoDB" id="9779263at2"/>